<protein>
    <recommendedName>
        <fullName evidence="2">YCII-related domain-containing protein</fullName>
    </recommendedName>
</protein>
<proteinExistence type="inferred from homology"/>
<sequence length="100" mass="10735">MASFIFIYHAGPDPVPADRVAENRAAWQKWNAELHEDYGIRTAGGKVVTANSTRDADGGIRGASMVEFDSMEAAVETAKGSPNLAFGGSVEVLEEHARTR</sequence>
<dbReference type="Proteomes" id="UP000307380">
    <property type="component" value="Unassembled WGS sequence"/>
</dbReference>
<dbReference type="InterPro" id="IPR011008">
    <property type="entry name" value="Dimeric_a/b-barrel"/>
</dbReference>
<organism evidence="3 4">
    <name type="scientific">Orlajensenia flava</name>
    <dbReference type="NCBI Taxonomy" id="2565934"/>
    <lineage>
        <taxon>Bacteria</taxon>
        <taxon>Bacillati</taxon>
        <taxon>Actinomycetota</taxon>
        <taxon>Actinomycetes</taxon>
        <taxon>Micrococcales</taxon>
        <taxon>Microbacteriaceae</taxon>
        <taxon>Orlajensenia</taxon>
    </lineage>
</organism>
<dbReference type="Pfam" id="PF03795">
    <property type="entry name" value="YCII"/>
    <property type="match status" value="1"/>
</dbReference>
<feature type="domain" description="YCII-related" evidence="2">
    <location>
        <begin position="13"/>
        <end position="91"/>
    </location>
</feature>
<comment type="similarity">
    <text evidence="1">Belongs to the YciI family.</text>
</comment>
<evidence type="ECO:0000256" key="1">
    <source>
        <dbReference type="ARBA" id="ARBA00007689"/>
    </source>
</evidence>
<dbReference type="EMBL" id="SSSN01000005">
    <property type="protein sequence ID" value="THG34555.1"/>
    <property type="molecule type" value="Genomic_DNA"/>
</dbReference>
<gene>
    <name evidence="3" type="ORF">E6C70_09920</name>
</gene>
<keyword evidence="4" id="KW-1185">Reference proteome</keyword>
<evidence type="ECO:0000313" key="3">
    <source>
        <dbReference type="EMBL" id="THG34555.1"/>
    </source>
</evidence>
<dbReference type="InterPro" id="IPR005545">
    <property type="entry name" value="YCII"/>
</dbReference>
<dbReference type="AlphaFoldDB" id="A0A4S4FX56"/>
<dbReference type="SUPFAM" id="SSF54909">
    <property type="entry name" value="Dimeric alpha+beta barrel"/>
    <property type="match status" value="1"/>
</dbReference>
<comment type="caution">
    <text evidence="3">The sequence shown here is derived from an EMBL/GenBank/DDBJ whole genome shotgun (WGS) entry which is preliminary data.</text>
</comment>
<reference evidence="3 4" key="1">
    <citation type="submission" date="2019-04" db="EMBL/GenBank/DDBJ databases">
        <authorList>
            <person name="Jiang L."/>
        </authorList>
    </citation>
    <scope>NUCLEOTIDE SEQUENCE [LARGE SCALE GENOMIC DNA]</scope>
    <source>
        <strain evidence="3 4">YIM 131861</strain>
    </source>
</reference>
<accession>A0A4S4FX56</accession>
<evidence type="ECO:0000259" key="2">
    <source>
        <dbReference type="Pfam" id="PF03795"/>
    </source>
</evidence>
<name>A0A4S4FX56_9MICO</name>
<dbReference type="OrthoDB" id="5117987at2"/>
<dbReference type="RefSeq" id="WP_136424354.1">
    <property type="nucleotide sequence ID" value="NZ_SSSN01000005.1"/>
</dbReference>
<evidence type="ECO:0000313" key="4">
    <source>
        <dbReference type="Proteomes" id="UP000307380"/>
    </source>
</evidence>